<keyword evidence="10 16" id="KW-0418">Kinase</keyword>
<dbReference type="EMBL" id="WBVQ01000002">
    <property type="protein sequence ID" value="KAB2815815.1"/>
    <property type="molecule type" value="Genomic_DNA"/>
</dbReference>
<evidence type="ECO:0000256" key="2">
    <source>
        <dbReference type="ARBA" id="ARBA00001958"/>
    </source>
</evidence>
<comment type="function">
    <text evidence="16">Catalyzes the phosphorylation of pantothenate (Pan), the first step in CoA biosynthesis.</text>
</comment>
<comment type="subunit">
    <text evidence="5 16">Homodimer.</text>
</comment>
<dbReference type="PANTHER" id="PTHR34265">
    <property type="entry name" value="TYPE III PANTOTHENATE KINASE"/>
    <property type="match status" value="1"/>
</dbReference>
<feature type="binding site" evidence="16">
    <location>
        <begin position="6"/>
        <end position="13"/>
    </location>
    <ligand>
        <name>ATP</name>
        <dbReference type="ChEBI" id="CHEBI:30616"/>
    </ligand>
</feature>
<dbReference type="InterPro" id="IPR004619">
    <property type="entry name" value="Type_III_PanK"/>
</dbReference>
<evidence type="ECO:0000256" key="7">
    <source>
        <dbReference type="ARBA" id="ARBA00022490"/>
    </source>
</evidence>
<feature type="binding site" evidence="16">
    <location>
        <position position="171"/>
    </location>
    <ligand>
        <name>substrate</name>
    </ligand>
</feature>
<organism evidence="17 18">
    <name type="scientific">Phaeocystidibacter marisrubri</name>
    <dbReference type="NCBI Taxonomy" id="1577780"/>
    <lineage>
        <taxon>Bacteria</taxon>
        <taxon>Pseudomonadati</taxon>
        <taxon>Bacteroidota</taxon>
        <taxon>Flavobacteriia</taxon>
        <taxon>Flavobacteriales</taxon>
        <taxon>Phaeocystidibacteraceae</taxon>
        <taxon>Phaeocystidibacter</taxon>
    </lineage>
</organism>
<evidence type="ECO:0000256" key="6">
    <source>
        <dbReference type="ARBA" id="ARBA00012102"/>
    </source>
</evidence>
<dbReference type="Proteomes" id="UP000484164">
    <property type="component" value="Unassembled WGS sequence"/>
</dbReference>
<dbReference type="Gene3D" id="3.30.420.40">
    <property type="match status" value="1"/>
</dbReference>
<evidence type="ECO:0000256" key="4">
    <source>
        <dbReference type="ARBA" id="ARBA00005225"/>
    </source>
</evidence>
<evidence type="ECO:0000256" key="5">
    <source>
        <dbReference type="ARBA" id="ARBA00011738"/>
    </source>
</evidence>
<comment type="similarity">
    <text evidence="14 16">Belongs to the type III pantothenate kinase family.</text>
</comment>
<evidence type="ECO:0000313" key="17">
    <source>
        <dbReference type="EMBL" id="KAB2815815.1"/>
    </source>
</evidence>
<keyword evidence="11 16" id="KW-0067">ATP-binding</keyword>
<sequence length="241" mass="26826">MNATLDWGNTRVKIGLFEGQRLRRVDYIENNRPDVVKILSDYLQNVSPTSILWMASGEVSEAGRLLFEDLKATPFTHQTTLAHSSVYATPHTLGLDRILNMEAAYFEFPQKNVLVIDMGTCITYDILNSEGVHEGGSIAPGWKMRLSAMHEFTASLPHVEALPTDLIGVDTLTSLQSGAYNGMKNELTETIRQYEARYSNLHVILTGGDAEAFDLQAKKATFARQNYTLHGLNAILLQHAQ</sequence>
<dbReference type="GO" id="GO:0005737">
    <property type="term" value="C:cytoplasm"/>
    <property type="evidence" value="ECO:0007669"/>
    <property type="project" value="UniProtKB-SubCell"/>
</dbReference>
<keyword evidence="9 16" id="KW-0547">Nucleotide-binding</keyword>
<feature type="binding site" evidence="16">
    <location>
        <position position="87"/>
    </location>
    <ligand>
        <name>substrate</name>
    </ligand>
</feature>
<accession>A0A6L3ZD95</accession>
<dbReference type="RefSeq" id="WP_151693244.1">
    <property type="nucleotide sequence ID" value="NZ_BMGX01000001.1"/>
</dbReference>
<dbReference type="SUPFAM" id="SSF53067">
    <property type="entry name" value="Actin-like ATPase domain"/>
    <property type="match status" value="2"/>
</dbReference>
<keyword evidence="8 16" id="KW-0808">Transferase</keyword>
<dbReference type="Pfam" id="PF03309">
    <property type="entry name" value="Pan_kinase"/>
    <property type="match status" value="1"/>
</dbReference>
<evidence type="ECO:0000256" key="11">
    <source>
        <dbReference type="ARBA" id="ARBA00022840"/>
    </source>
</evidence>
<dbReference type="GO" id="GO:0004594">
    <property type="term" value="F:pantothenate kinase activity"/>
    <property type="evidence" value="ECO:0007669"/>
    <property type="project" value="UniProtKB-UniRule"/>
</dbReference>
<protein>
    <recommendedName>
        <fullName evidence="15 16">Type III pantothenate kinase</fullName>
        <ecNumber evidence="6 16">2.7.1.33</ecNumber>
    </recommendedName>
    <alternativeName>
        <fullName evidence="16">PanK-III</fullName>
    </alternativeName>
    <alternativeName>
        <fullName evidence="16">Pantothenic acid kinase</fullName>
    </alternativeName>
</protein>
<feature type="binding site" evidence="16">
    <location>
        <begin position="94"/>
        <end position="97"/>
    </location>
    <ligand>
        <name>substrate</name>
    </ligand>
</feature>
<keyword evidence="7 16" id="KW-0963">Cytoplasm</keyword>
<comment type="cofactor">
    <cofactor evidence="2">
        <name>K(+)</name>
        <dbReference type="ChEBI" id="CHEBI:29103"/>
    </cofactor>
</comment>
<evidence type="ECO:0000256" key="14">
    <source>
        <dbReference type="ARBA" id="ARBA00038036"/>
    </source>
</evidence>
<dbReference type="NCBIfam" id="TIGR00671">
    <property type="entry name" value="baf"/>
    <property type="match status" value="1"/>
</dbReference>
<feature type="active site" description="Proton acceptor" evidence="16">
    <location>
        <position position="96"/>
    </location>
</feature>
<evidence type="ECO:0000256" key="15">
    <source>
        <dbReference type="ARBA" id="ARBA00040883"/>
    </source>
</evidence>
<dbReference type="PANTHER" id="PTHR34265:SF1">
    <property type="entry name" value="TYPE III PANTOTHENATE KINASE"/>
    <property type="match status" value="1"/>
</dbReference>
<comment type="pathway">
    <text evidence="4 16">Cofactor biosynthesis; coenzyme A biosynthesis; CoA from (R)-pantothenate: step 1/5.</text>
</comment>
<keyword evidence="16" id="KW-0479">Metal-binding</keyword>
<evidence type="ECO:0000256" key="13">
    <source>
        <dbReference type="ARBA" id="ARBA00022993"/>
    </source>
</evidence>
<dbReference type="InterPro" id="IPR043129">
    <property type="entry name" value="ATPase_NBD"/>
</dbReference>
<keyword evidence="18" id="KW-1185">Reference proteome</keyword>
<dbReference type="AlphaFoldDB" id="A0A6L3ZD95"/>
<evidence type="ECO:0000256" key="16">
    <source>
        <dbReference type="HAMAP-Rule" id="MF_01274"/>
    </source>
</evidence>
<proteinExistence type="inferred from homology"/>
<comment type="subcellular location">
    <subcellularLocation>
        <location evidence="3 16">Cytoplasm</location>
    </subcellularLocation>
</comment>
<evidence type="ECO:0000256" key="3">
    <source>
        <dbReference type="ARBA" id="ARBA00004496"/>
    </source>
</evidence>
<evidence type="ECO:0000256" key="1">
    <source>
        <dbReference type="ARBA" id="ARBA00001206"/>
    </source>
</evidence>
<dbReference type="EC" id="2.7.1.33" evidence="6 16"/>
<keyword evidence="12 16" id="KW-0630">Potassium</keyword>
<feature type="binding site" evidence="16">
    <location>
        <position position="120"/>
    </location>
    <ligand>
        <name>ATP</name>
        <dbReference type="ChEBI" id="CHEBI:30616"/>
    </ligand>
</feature>
<dbReference type="UniPathway" id="UPA00241">
    <property type="reaction ID" value="UER00352"/>
</dbReference>
<keyword evidence="13 16" id="KW-0173">Coenzyme A biosynthesis</keyword>
<dbReference type="HAMAP" id="MF_01274">
    <property type="entry name" value="Pantothen_kinase_3"/>
    <property type="match status" value="1"/>
</dbReference>
<evidence type="ECO:0000256" key="9">
    <source>
        <dbReference type="ARBA" id="ARBA00022741"/>
    </source>
</evidence>
<evidence type="ECO:0000256" key="12">
    <source>
        <dbReference type="ARBA" id="ARBA00022958"/>
    </source>
</evidence>
<comment type="catalytic activity">
    <reaction evidence="1 16">
        <text>(R)-pantothenate + ATP = (R)-4'-phosphopantothenate + ADP + H(+)</text>
        <dbReference type="Rhea" id="RHEA:16373"/>
        <dbReference type="ChEBI" id="CHEBI:10986"/>
        <dbReference type="ChEBI" id="CHEBI:15378"/>
        <dbReference type="ChEBI" id="CHEBI:29032"/>
        <dbReference type="ChEBI" id="CHEBI:30616"/>
        <dbReference type="ChEBI" id="CHEBI:456216"/>
        <dbReference type="EC" id="2.7.1.33"/>
    </reaction>
</comment>
<comment type="caution">
    <text evidence="17">The sequence shown here is derived from an EMBL/GenBank/DDBJ whole genome shotgun (WGS) entry which is preliminary data.</text>
</comment>
<dbReference type="OrthoDB" id="9804707at2"/>
<dbReference type="GO" id="GO:0015937">
    <property type="term" value="P:coenzyme A biosynthetic process"/>
    <property type="evidence" value="ECO:0007669"/>
    <property type="project" value="UniProtKB-UniRule"/>
</dbReference>
<dbReference type="GO" id="GO:0046872">
    <property type="term" value="F:metal ion binding"/>
    <property type="evidence" value="ECO:0007669"/>
    <property type="project" value="UniProtKB-KW"/>
</dbReference>
<gene>
    <name evidence="16" type="primary">coaX</name>
    <name evidence="17" type="ORF">F8C82_08940</name>
</gene>
<dbReference type="CDD" id="cd24015">
    <property type="entry name" value="ASKHA_NBD_PanK-III"/>
    <property type="match status" value="1"/>
</dbReference>
<reference evidence="17 18" key="1">
    <citation type="submission" date="2019-10" db="EMBL/GenBank/DDBJ databases">
        <title>Genome sequence of Phaeocystidibacter marisrubri JCM30614 (type strain).</title>
        <authorList>
            <person name="Bowman J.P."/>
        </authorList>
    </citation>
    <scope>NUCLEOTIDE SEQUENCE [LARGE SCALE GENOMIC DNA]</scope>
    <source>
        <strain evidence="17 18">JCM 30614</strain>
    </source>
</reference>
<evidence type="ECO:0000256" key="8">
    <source>
        <dbReference type="ARBA" id="ARBA00022679"/>
    </source>
</evidence>
<comment type="cofactor">
    <cofactor evidence="16">
        <name>NH4(+)</name>
        <dbReference type="ChEBI" id="CHEBI:28938"/>
    </cofactor>
    <cofactor evidence="16">
        <name>K(+)</name>
        <dbReference type="ChEBI" id="CHEBI:29103"/>
    </cofactor>
    <text evidence="16">A monovalent cation. Ammonium or potassium.</text>
</comment>
<evidence type="ECO:0000256" key="10">
    <source>
        <dbReference type="ARBA" id="ARBA00022777"/>
    </source>
</evidence>
<feature type="binding site" evidence="16">
    <location>
        <position position="117"/>
    </location>
    <ligand>
        <name>K(+)</name>
        <dbReference type="ChEBI" id="CHEBI:29103"/>
    </ligand>
</feature>
<name>A0A6L3ZD95_9FLAO</name>
<dbReference type="GO" id="GO:0005524">
    <property type="term" value="F:ATP binding"/>
    <property type="evidence" value="ECO:0007669"/>
    <property type="project" value="UniProtKB-UniRule"/>
</dbReference>
<evidence type="ECO:0000313" key="18">
    <source>
        <dbReference type="Proteomes" id="UP000484164"/>
    </source>
</evidence>